<evidence type="ECO:0000259" key="8">
    <source>
        <dbReference type="PROSITE" id="PS50011"/>
    </source>
</evidence>
<dbReference type="CDD" id="cd14014">
    <property type="entry name" value="STKc_PknB_like"/>
    <property type="match status" value="1"/>
</dbReference>
<dbReference type="InterPro" id="IPR017441">
    <property type="entry name" value="Protein_kinase_ATP_BS"/>
</dbReference>
<comment type="caution">
    <text evidence="9">The sequence shown here is derived from an EMBL/GenBank/DDBJ whole genome shotgun (WGS) entry which is preliminary data.</text>
</comment>
<evidence type="ECO:0000256" key="2">
    <source>
        <dbReference type="ARBA" id="ARBA00022679"/>
    </source>
</evidence>
<dbReference type="SUPFAM" id="SSF56112">
    <property type="entry name" value="Protein kinase-like (PK-like)"/>
    <property type="match status" value="1"/>
</dbReference>
<dbReference type="EMBL" id="BAABRU010000001">
    <property type="protein sequence ID" value="GAA5526417.1"/>
    <property type="molecule type" value="Genomic_DNA"/>
</dbReference>
<dbReference type="Gene3D" id="1.10.510.10">
    <property type="entry name" value="Transferase(Phosphotransferase) domain 1"/>
    <property type="match status" value="1"/>
</dbReference>
<feature type="domain" description="Protein kinase" evidence="8">
    <location>
        <begin position="12"/>
        <end position="272"/>
    </location>
</feature>
<evidence type="ECO:0000256" key="3">
    <source>
        <dbReference type="ARBA" id="ARBA00022741"/>
    </source>
</evidence>
<gene>
    <name evidence="9" type="primary">pknD_1</name>
    <name evidence="9" type="ORF">Hgul01_00189</name>
</gene>
<dbReference type="PROSITE" id="PS00108">
    <property type="entry name" value="PROTEIN_KINASE_ST"/>
    <property type="match status" value="1"/>
</dbReference>
<evidence type="ECO:0000256" key="7">
    <source>
        <dbReference type="SAM" id="MobiDB-lite"/>
    </source>
</evidence>
<dbReference type="SMART" id="SM00220">
    <property type="entry name" value="S_TKc"/>
    <property type="match status" value="1"/>
</dbReference>
<dbReference type="GO" id="GO:0016301">
    <property type="term" value="F:kinase activity"/>
    <property type="evidence" value="ECO:0007669"/>
    <property type="project" value="UniProtKB-KW"/>
</dbReference>
<feature type="compositionally biased region" description="Polar residues" evidence="7">
    <location>
        <begin position="307"/>
        <end position="361"/>
    </location>
</feature>
<keyword evidence="2" id="KW-0808">Transferase</keyword>
<feature type="region of interest" description="Disordered" evidence="7">
    <location>
        <begin position="307"/>
        <end position="362"/>
    </location>
</feature>
<reference evidence="9 10" key="1">
    <citation type="submission" date="2024-02" db="EMBL/GenBank/DDBJ databases">
        <title>Herpetosiphon gulosus NBRC 112829.</title>
        <authorList>
            <person name="Ichikawa N."/>
            <person name="Katano-Makiyama Y."/>
            <person name="Hidaka K."/>
        </authorList>
    </citation>
    <scope>NUCLEOTIDE SEQUENCE [LARGE SCALE GENOMIC DNA]</scope>
    <source>
        <strain evidence="9 10">NBRC 112829</strain>
    </source>
</reference>
<keyword evidence="3 6" id="KW-0547">Nucleotide-binding</keyword>
<keyword evidence="10" id="KW-1185">Reference proteome</keyword>
<evidence type="ECO:0000313" key="10">
    <source>
        <dbReference type="Proteomes" id="UP001428290"/>
    </source>
</evidence>
<dbReference type="RefSeq" id="WP_345720061.1">
    <property type="nucleotide sequence ID" value="NZ_BAABRU010000001.1"/>
</dbReference>
<dbReference type="InterPro" id="IPR047676">
    <property type="entry name" value="FxLYD_dom"/>
</dbReference>
<protein>
    <recommendedName>
        <fullName evidence="1">non-specific serine/threonine protein kinase</fullName>
        <ecNumber evidence="1">2.7.11.1</ecNumber>
    </recommendedName>
</protein>
<dbReference type="PANTHER" id="PTHR43289:SF6">
    <property type="entry name" value="SERINE_THREONINE-PROTEIN KINASE NEKL-3"/>
    <property type="match status" value="1"/>
</dbReference>
<dbReference type="InterPro" id="IPR011009">
    <property type="entry name" value="Kinase-like_dom_sf"/>
</dbReference>
<organism evidence="9 10">
    <name type="scientific">Herpetosiphon gulosus</name>
    <dbReference type="NCBI Taxonomy" id="1973496"/>
    <lineage>
        <taxon>Bacteria</taxon>
        <taxon>Bacillati</taxon>
        <taxon>Chloroflexota</taxon>
        <taxon>Chloroflexia</taxon>
        <taxon>Herpetosiphonales</taxon>
        <taxon>Herpetosiphonaceae</taxon>
        <taxon>Herpetosiphon</taxon>
    </lineage>
</organism>
<evidence type="ECO:0000256" key="6">
    <source>
        <dbReference type="PROSITE-ProRule" id="PRU10141"/>
    </source>
</evidence>
<sequence length="650" mass="70678">MTDLTNTTLGKYTLGQPLGAGGMGAVYRSIHPQLGRSVAIKIILGNATEDARQRFLREAQVAVQLSHSNIVRVFDVDEDKGMPFIVMEMIEGPSLSDELRQGRMPLEKVLKITAELADALEYAHSQGILHRDIKPANVLIRPNGSAVLVDLGLARLADSESKEHQLTQSGMIIGTLSYMAPEQIQAQPLDARTDIYALGVLLFQMVTGRLPFEGDTAQIMFGHVYTQPPAPSTTGALLPPALDGLIMAMMAKAPQNRPQSMGEIARVLRSIMNNAATPVGYEHYSGPTVVRPQQPMPANYAAFPSQQSYGAAHPSQPQYGGHPSQSNYAGHPSQPQYGAMPNTGNLGPTQPQYGSIPQTNPVLIGQPPRRGISPWFWLALLSIVIIGGLGVYTINSAFDEKLPPKDPDIFVQIPDLATQRPRPTIGTAATAVANKKTPTPEVVAVEPSEKTPQAADPNPENEFTLSNIGSRKAGTTLLMYGMVTNNTNKPKSAIKIEATFLVDGKEVEFETGYGVLAVVNPGERAPWILVLSEAPEYQTIEYEVFGMDNTLGSAFEYPDLKIDELEISPDGIFYEVTGKITNTGKKRTRTIIIYLVTYNEKDEIIGVDTITPGNSTLSPDATARFEGSILFNPNQYKITRYETYVRGTTE</sequence>
<feature type="binding site" evidence="6">
    <location>
        <position position="41"/>
    </location>
    <ligand>
        <name>ATP</name>
        <dbReference type="ChEBI" id="CHEBI:30616"/>
    </ligand>
</feature>
<keyword evidence="5 6" id="KW-0067">ATP-binding</keyword>
<dbReference type="PROSITE" id="PS00107">
    <property type="entry name" value="PROTEIN_KINASE_ATP"/>
    <property type="match status" value="1"/>
</dbReference>
<dbReference type="InterPro" id="IPR000719">
    <property type="entry name" value="Prot_kinase_dom"/>
</dbReference>
<proteinExistence type="predicted"/>
<evidence type="ECO:0000313" key="9">
    <source>
        <dbReference type="EMBL" id="GAA5526417.1"/>
    </source>
</evidence>
<dbReference type="InterPro" id="IPR008271">
    <property type="entry name" value="Ser/Thr_kinase_AS"/>
</dbReference>
<dbReference type="PROSITE" id="PS50011">
    <property type="entry name" value="PROTEIN_KINASE_DOM"/>
    <property type="match status" value="1"/>
</dbReference>
<dbReference type="Pfam" id="PF00069">
    <property type="entry name" value="Pkinase"/>
    <property type="match status" value="1"/>
</dbReference>
<dbReference type="NCBIfam" id="NF038353">
    <property type="entry name" value="FxLYD_dom"/>
    <property type="match status" value="1"/>
</dbReference>
<evidence type="ECO:0000256" key="1">
    <source>
        <dbReference type="ARBA" id="ARBA00012513"/>
    </source>
</evidence>
<dbReference type="Gene3D" id="3.30.200.20">
    <property type="entry name" value="Phosphorylase Kinase, domain 1"/>
    <property type="match status" value="1"/>
</dbReference>
<name>A0ABP9WT76_9CHLR</name>
<dbReference type="PANTHER" id="PTHR43289">
    <property type="entry name" value="MITOGEN-ACTIVATED PROTEIN KINASE KINASE KINASE 20-RELATED"/>
    <property type="match status" value="1"/>
</dbReference>
<dbReference type="Proteomes" id="UP001428290">
    <property type="component" value="Unassembled WGS sequence"/>
</dbReference>
<accession>A0ABP9WT76</accession>
<evidence type="ECO:0000256" key="5">
    <source>
        <dbReference type="ARBA" id="ARBA00022840"/>
    </source>
</evidence>
<evidence type="ECO:0000256" key="4">
    <source>
        <dbReference type="ARBA" id="ARBA00022777"/>
    </source>
</evidence>
<dbReference type="EC" id="2.7.11.1" evidence="1"/>
<keyword evidence="4 9" id="KW-0418">Kinase</keyword>